<sequence>MAKSTATVLTTIQGAGQSMVVSPIAPAGDVKRAKKQVEFYFADSNLPYNQFMWTLYSKDPEHRIPISTIASFKRMREYTLHSSEWLGSALHSLEDNSTGDKVH</sequence>
<dbReference type="Proteomes" id="UP001140091">
    <property type="component" value="Unassembled WGS sequence"/>
</dbReference>
<dbReference type="InterPro" id="IPR006630">
    <property type="entry name" value="La_HTH"/>
</dbReference>
<feature type="domain" description="HTH La-type RNA-binding" evidence="3">
    <location>
        <begin position="23"/>
        <end position="103"/>
    </location>
</feature>
<name>A0A9W8J8L1_9AGAR</name>
<dbReference type="OrthoDB" id="439993at2759"/>
<dbReference type="InterPro" id="IPR036390">
    <property type="entry name" value="WH_DNA-bd_sf"/>
</dbReference>
<dbReference type="Pfam" id="PF05383">
    <property type="entry name" value="La"/>
    <property type="match status" value="1"/>
</dbReference>
<proteinExistence type="predicted"/>
<organism evidence="4 5">
    <name type="scientific">Candolleomyces eurysporus</name>
    <dbReference type="NCBI Taxonomy" id="2828524"/>
    <lineage>
        <taxon>Eukaryota</taxon>
        <taxon>Fungi</taxon>
        <taxon>Dikarya</taxon>
        <taxon>Basidiomycota</taxon>
        <taxon>Agaricomycotina</taxon>
        <taxon>Agaricomycetes</taxon>
        <taxon>Agaricomycetidae</taxon>
        <taxon>Agaricales</taxon>
        <taxon>Agaricineae</taxon>
        <taxon>Psathyrellaceae</taxon>
        <taxon>Candolleomyces</taxon>
    </lineage>
</organism>
<dbReference type="InterPro" id="IPR002344">
    <property type="entry name" value="Lupus_La"/>
</dbReference>
<dbReference type="GO" id="GO:0005634">
    <property type="term" value="C:nucleus"/>
    <property type="evidence" value="ECO:0007669"/>
    <property type="project" value="InterPro"/>
</dbReference>
<evidence type="ECO:0000313" key="4">
    <source>
        <dbReference type="EMBL" id="KAJ2930135.1"/>
    </source>
</evidence>
<dbReference type="EMBL" id="JANBPK010000848">
    <property type="protein sequence ID" value="KAJ2930135.1"/>
    <property type="molecule type" value="Genomic_DNA"/>
</dbReference>
<dbReference type="SMART" id="SM00715">
    <property type="entry name" value="LA"/>
    <property type="match status" value="1"/>
</dbReference>
<protein>
    <recommendedName>
        <fullName evidence="3">HTH La-type RNA-binding domain-containing protein</fullName>
    </recommendedName>
</protein>
<dbReference type="GO" id="GO:1990904">
    <property type="term" value="C:ribonucleoprotein complex"/>
    <property type="evidence" value="ECO:0007669"/>
    <property type="project" value="InterPro"/>
</dbReference>
<evidence type="ECO:0000256" key="1">
    <source>
        <dbReference type="ARBA" id="ARBA00022884"/>
    </source>
</evidence>
<dbReference type="GO" id="GO:0006396">
    <property type="term" value="P:RNA processing"/>
    <property type="evidence" value="ECO:0007669"/>
    <property type="project" value="InterPro"/>
</dbReference>
<evidence type="ECO:0000259" key="3">
    <source>
        <dbReference type="PROSITE" id="PS50961"/>
    </source>
</evidence>
<reference evidence="4" key="1">
    <citation type="submission" date="2022-06" db="EMBL/GenBank/DDBJ databases">
        <title>Genome Sequence of Candolleomyces eurysporus.</title>
        <authorList>
            <person name="Buettner E."/>
        </authorList>
    </citation>
    <scope>NUCLEOTIDE SEQUENCE</scope>
    <source>
        <strain evidence="4">VTCC 930004</strain>
    </source>
</reference>
<dbReference type="SUPFAM" id="SSF46785">
    <property type="entry name" value="Winged helix' DNA-binding domain"/>
    <property type="match status" value="1"/>
</dbReference>
<dbReference type="PRINTS" id="PR00302">
    <property type="entry name" value="LUPUSLA"/>
</dbReference>
<evidence type="ECO:0000256" key="2">
    <source>
        <dbReference type="PROSITE-ProRule" id="PRU00332"/>
    </source>
</evidence>
<dbReference type="Gene3D" id="1.10.10.10">
    <property type="entry name" value="Winged helix-like DNA-binding domain superfamily/Winged helix DNA-binding domain"/>
    <property type="match status" value="1"/>
</dbReference>
<keyword evidence="1 2" id="KW-0694">RNA-binding</keyword>
<dbReference type="PROSITE" id="PS50961">
    <property type="entry name" value="HTH_LA"/>
    <property type="match status" value="1"/>
</dbReference>
<evidence type="ECO:0000313" key="5">
    <source>
        <dbReference type="Proteomes" id="UP001140091"/>
    </source>
</evidence>
<comment type="caution">
    <text evidence="4">The sequence shown here is derived from an EMBL/GenBank/DDBJ whole genome shotgun (WGS) entry which is preliminary data.</text>
</comment>
<dbReference type="AlphaFoldDB" id="A0A9W8J8L1"/>
<dbReference type="GO" id="GO:0003723">
    <property type="term" value="F:RNA binding"/>
    <property type="evidence" value="ECO:0007669"/>
    <property type="project" value="UniProtKB-UniRule"/>
</dbReference>
<keyword evidence="5" id="KW-1185">Reference proteome</keyword>
<feature type="non-terminal residue" evidence="4">
    <location>
        <position position="103"/>
    </location>
</feature>
<accession>A0A9W8J8L1</accession>
<dbReference type="InterPro" id="IPR036388">
    <property type="entry name" value="WH-like_DNA-bd_sf"/>
</dbReference>
<gene>
    <name evidence="4" type="ORF">H1R20_g6931</name>
</gene>